<evidence type="ECO:0000313" key="2">
    <source>
        <dbReference type="Proteomes" id="UP000277204"/>
    </source>
</evidence>
<dbReference type="Proteomes" id="UP000277204">
    <property type="component" value="Unassembled WGS sequence"/>
</dbReference>
<sequence>MCHLASSLCISNLESDDTALPCDYAKAIQSALNQLAIGVRRYGNCFSPSKCNVLLQDWQDPDPTLTLGSERIIVETFVYLGICTRAGGSVSDEIISLVMRNKKTLTKTEKVKTQADYSEANKQVEKAAREGNMRQLYDTTKKIAGKYSKPEKPVKDIEDKTVTEIQEQKDRWVEFFEELLNRPARLNSPDIEGAHTDHPMDVTPPMIEEIRMAGHRTNQV</sequence>
<dbReference type="EMBL" id="UZAI01017433">
    <property type="protein sequence ID" value="VDP24602.1"/>
    <property type="molecule type" value="Genomic_DNA"/>
</dbReference>
<dbReference type="AlphaFoldDB" id="A0A183MNN5"/>
<accession>A0A183MNN5</accession>
<proteinExistence type="predicted"/>
<evidence type="ECO:0000313" key="1">
    <source>
        <dbReference type="EMBL" id="VDP24602.1"/>
    </source>
</evidence>
<organism evidence="1 2">
    <name type="scientific">Schistosoma margrebowiei</name>
    <dbReference type="NCBI Taxonomy" id="48269"/>
    <lineage>
        <taxon>Eukaryota</taxon>
        <taxon>Metazoa</taxon>
        <taxon>Spiralia</taxon>
        <taxon>Lophotrochozoa</taxon>
        <taxon>Platyhelminthes</taxon>
        <taxon>Trematoda</taxon>
        <taxon>Digenea</taxon>
        <taxon>Strigeidida</taxon>
        <taxon>Schistosomatoidea</taxon>
        <taxon>Schistosomatidae</taxon>
        <taxon>Schistosoma</taxon>
    </lineage>
</organism>
<name>A0A183MNN5_9TREM</name>
<protein>
    <submittedName>
        <fullName evidence="1">Uncharacterized protein</fullName>
    </submittedName>
</protein>
<reference evidence="1 2" key="1">
    <citation type="submission" date="2018-11" db="EMBL/GenBank/DDBJ databases">
        <authorList>
            <consortium name="Pathogen Informatics"/>
        </authorList>
    </citation>
    <scope>NUCLEOTIDE SEQUENCE [LARGE SCALE GENOMIC DNA]</scope>
    <source>
        <strain evidence="1 2">Zambia</strain>
    </source>
</reference>
<keyword evidence="2" id="KW-1185">Reference proteome</keyword>
<gene>
    <name evidence="1" type="ORF">SMRZ_LOCUS17660</name>
</gene>